<accession>W6Q6Y5</accession>
<dbReference type="InterPro" id="IPR013785">
    <property type="entry name" value="Aldolase_TIM"/>
</dbReference>
<reference evidence="1" key="1">
    <citation type="journal article" date="2014" name="Nat. Commun.">
        <title>Multiple recent horizontal transfers of a large genomic region in cheese making fungi.</title>
        <authorList>
            <person name="Cheeseman K."/>
            <person name="Ropars J."/>
            <person name="Renault P."/>
            <person name="Dupont J."/>
            <person name="Gouzy J."/>
            <person name="Branca A."/>
            <person name="Abraham A.L."/>
            <person name="Ceppi M."/>
            <person name="Conseiller E."/>
            <person name="Debuchy R."/>
            <person name="Malagnac F."/>
            <person name="Goarin A."/>
            <person name="Silar P."/>
            <person name="Lacoste S."/>
            <person name="Sallet E."/>
            <person name="Bensimon A."/>
            <person name="Giraud T."/>
            <person name="Brygoo Y."/>
        </authorList>
    </citation>
    <scope>NUCLEOTIDE SEQUENCE [LARGE SCALE GENOMIC DNA]</scope>
    <source>
        <strain evidence="1">FM164</strain>
    </source>
</reference>
<dbReference type="STRING" id="1365484.W6Q6Y5"/>
<dbReference type="Gene3D" id="3.20.20.70">
    <property type="entry name" value="Aldolase class I"/>
    <property type="match status" value="1"/>
</dbReference>
<protein>
    <submittedName>
        <fullName evidence="1">Genomic scaffold, ProqFM164S02</fullName>
    </submittedName>
</protein>
<name>W6Q6Y5_PENRF</name>
<dbReference type="Proteomes" id="UP000030686">
    <property type="component" value="Unassembled WGS sequence"/>
</dbReference>
<gene>
    <name evidence="1" type="ORF">PROQFM164_S02g002629</name>
</gene>
<organism evidence="1 2">
    <name type="scientific">Penicillium roqueforti (strain FM164)</name>
    <dbReference type="NCBI Taxonomy" id="1365484"/>
    <lineage>
        <taxon>Eukaryota</taxon>
        <taxon>Fungi</taxon>
        <taxon>Dikarya</taxon>
        <taxon>Ascomycota</taxon>
        <taxon>Pezizomycotina</taxon>
        <taxon>Eurotiomycetes</taxon>
        <taxon>Eurotiomycetidae</taxon>
        <taxon>Eurotiales</taxon>
        <taxon>Aspergillaceae</taxon>
        <taxon>Penicillium</taxon>
    </lineage>
</organism>
<dbReference type="EMBL" id="HG792016">
    <property type="protein sequence ID" value="CDM32478.1"/>
    <property type="molecule type" value="Genomic_DNA"/>
</dbReference>
<evidence type="ECO:0000313" key="2">
    <source>
        <dbReference type="Proteomes" id="UP000030686"/>
    </source>
</evidence>
<evidence type="ECO:0000313" key="1">
    <source>
        <dbReference type="EMBL" id="CDM32478.1"/>
    </source>
</evidence>
<dbReference type="AlphaFoldDB" id="W6Q6Y5"/>
<proteinExistence type="predicted"/>
<sequence length="85" mass="9559">MFVNPLVTGRIMSRTSIALSTPSRHFSVTPKIYQGITLLQDKQNGFGFVRSNPRPAKPRTKGVTEIRGPYYSVMGKRYLADILET</sequence>
<dbReference type="OrthoDB" id="4526299at2759"/>
<keyword evidence="2" id="KW-1185">Reference proteome</keyword>